<name>A0AAN7L5J4_9MYRT</name>
<evidence type="ECO:0000256" key="1">
    <source>
        <dbReference type="SAM" id="MobiDB-lite"/>
    </source>
</evidence>
<feature type="region of interest" description="Disordered" evidence="1">
    <location>
        <begin position="1"/>
        <end position="57"/>
    </location>
</feature>
<evidence type="ECO:0000313" key="2">
    <source>
        <dbReference type="EMBL" id="KAK4775435.1"/>
    </source>
</evidence>
<reference evidence="2 3" key="1">
    <citation type="journal article" date="2023" name="Hortic Res">
        <title>Pangenome of water caltrop reveals structural variations and asymmetric subgenome divergence after allopolyploidization.</title>
        <authorList>
            <person name="Zhang X."/>
            <person name="Chen Y."/>
            <person name="Wang L."/>
            <person name="Yuan Y."/>
            <person name="Fang M."/>
            <person name="Shi L."/>
            <person name="Lu R."/>
            <person name="Comes H.P."/>
            <person name="Ma Y."/>
            <person name="Chen Y."/>
            <person name="Huang G."/>
            <person name="Zhou Y."/>
            <person name="Zheng Z."/>
            <person name="Qiu Y."/>
        </authorList>
    </citation>
    <scope>NUCLEOTIDE SEQUENCE [LARGE SCALE GENOMIC DNA]</scope>
    <source>
        <tissue evidence="2">Roots</tissue>
    </source>
</reference>
<comment type="caution">
    <text evidence="2">The sequence shown here is derived from an EMBL/GenBank/DDBJ whole genome shotgun (WGS) entry which is preliminary data.</text>
</comment>
<keyword evidence="3" id="KW-1185">Reference proteome</keyword>
<feature type="compositionally biased region" description="Basic and acidic residues" evidence="1">
    <location>
        <begin position="32"/>
        <end position="41"/>
    </location>
</feature>
<gene>
    <name evidence="2" type="ORF">SAY87_023396</name>
</gene>
<dbReference type="Proteomes" id="UP001345219">
    <property type="component" value="Chromosome 18"/>
</dbReference>
<dbReference type="EMBL" id="JAXIOK010000003">
    <property type="protein sequence ID" value="KAK4775435.1"/>
    <property type="molecule type" value="Genomic_DNA"/>
</dbReference>
<evidence type="ECO:0000313" key="3">
    <source>
        <dbReference type="Proteomes" id="UP001345219"/>
    </source>
</evidence>
<proteinExistence type="predicted"/>
<feature type="compositionally biased region" description="Acidic residues" evidence="1">
    <location>
        <begin position="1"/>
        <end position="20"/>
    </location>
</feature>
<organism evidence="2 3">
    <name type="scientific">Trapa incisa</name>
    <dbReference type="NCBI Taxonomy" id="236973"/>
    <lineage>
        <taxon>Eukaryota</taxon>
        <taxon>Viridiplantae</taxon>
        <taxon>Streptophyta</taxon>
        <taxon>Embryophyta</taxon>
        <taxon>Tracheophyta</taxon>
        <taxon>Spermatophyta</taxon>
        <taxon>Magnoliopsida</taxon>
        <taxon>eudicotyledons</taxon>
        <taxon>Gunneridae</taxon>
        <taxon>Pentapetalae</taxon>
        <taxon>rosids</taxon>
        <taxon>malvids</taxon>
        <taxon>Myrtales</taxon>
        <taxon>Lythraceae</taxon>
        <taxon>Trapa</taxon>
    </lineage>
</organism>
<protein>
    <submittedName>
        <fullName evidence="2">Uncharacterized protein</fullName>
    </submittedName>
</protein>
<sequence length="57" mass="6485">MKFFEGMDDDGTTNDCEVEQDPGPMRQTELSTEQKLEKETGFRQQDPWVGAGMQDLS</sequence>
<accession>A0AAN7L5J4</accession>
<dbReference type="AlphaFoldDB" id="A0AAN7L5J4"/>